<evidence type="ECO:0000256" key="4">
    <source>
        <dbReference type="ARBA" id="ARBA00022840"/>
    </source>
</evidence>
<feature type="region of interest" description="Disordered" evidence="6">
    <location>
        <begin position="1"/>
        <end position="38"/>
    </location>
</feature>
<dbReference type="Proteomes" id="UP000054988">
    <property type="component" value="Unassembled WGS sequence"/>
</dbReference>
<dbReference type="PANTHER" id="PTHR43450">
    <property type="entry name" value="ASPARTYL-TRNA SYNTHETASE"/>
    <property type="match status" value="1"/>
</dbReference>
<dbReference type="AlphaFoldDB" id="A0A0W0FK24"/>
<evidence type="ECO:0000259" key="7">
    <source>
        <dbReference type="Pfam" id="PF00152"/>
    </source>
</evidence>
<dbReference type="GO" id="GO:0004815">
    <property type="term" value="F:aspartate-tRNA ligase activity"/>
    <property type="evidence" value="ECO:0007669"/>
    <property type="project" value="InterPro"/>
</dbReference>
<evidence type="ECO:0000313" key="8">
    <source>
        <dbReference type="EMBL" id="KTB36685.1"/>
    </source>
</evidence>
<evidence type="ECO:0000256" key="6">
    <source>
        <dbReference type="SAM" id="MobiDB-lite"/>
    </source>
</evidence>
<feature type="domain" description="Aminoacyl-tRNA synthetase class II (D/K/N)" evidence="7">
    <location>
        <begin position="338"/>
        <end position="434"/>
    </location>
</feature>
<dbReference type="SUPFAM" id="SSF50249">
    <property type="entry name" value="Nucleic acid-binding proteins"/>
    <property type="match status" value="1"/>
</dbReference>
<evidence type="ECO:0000256" key="1">
    <source>
        <dbReference type="ARBA" id="ARBA00022490"/>
    </source>
</evidence>
<dbReference type="InterPro" id="IPR045864">
    <property type="entry name" value="aa-tRNA-synth_II/BPL/LPL"/>
</dbReference>
<reference evidence="8 9" key="1">
    <citation type="submission" date="2015-12" db="EMBL/GenBank/DDBJ databases">
        <title>Draft genome sequence of Moniliophthora roreri, the causal agent of frosty pod rot of cacao.</title>
        <authorList>
            <person name="Aime M.C."/>
            <person name="Diaz-Valderrama J.R."/>
            <person name="Kijpornyongpan T."/>
            <person name="Phillips-Mora W."/>
        </authorList>
    </citation>
    <scope>NUCLEOTIDE SEQUENCE [LARGE SCALE GENOMIC DNA]</scope>
    <source>
        <strain evidence="8 9">MCA 2952</strain>
    </source>
</reference>
<accession>A0A0W0FK24</accession>
<protein>
    <submittedName>
        <fullName evidence="8">Putative aspartate-tRNA ligase</fullName>
    </submittedName>
</protein>
<keyword evidence="3" id="KW-0547">Nucleotide-binding</keyword>
<dbReference type="Pfam" id="PF00152">
    <property type="entry name" value="tRNA-synt_2"/>
    <property type="match status" value="2"/>
</dbReference>
<dbReference type="EMBL" id="LATX01001891">
    <property type="protein sequence ID" value="KTB36685.1"/>
    <property type="molecule type" value="Genomic_DNA"/>
</dbReference>
<dbReference type="InterPro" id="IPR004364">
    <property type="entry name" value="Aa-tRNA-synt_II"/>
</dbReference>
<name>A0A0W0FK24_MONRR</name>
<dbReference type="GO" id="GO:0005524">
    <property type="term" value="F:ATP binding"/>
    <property type="evidence" value="ECO:0007669"/>
    <property type="project" value="InterPro"/>
</dbReference>
<keyword evidence="2 8" id="KW-0436">Ligase</keyword>
<dbReference type="GO" id="GO:0006422">
    <property type="term" value="P:aspartyl-tRNA aminoacylation"/>
    <property type="evidence" value="ECO:0007669"/>
    <property type="project" value="InterPro"/>
</dbReference>
<evidence type="ECO:0000256" key="5">
    <source>
        <dbReference type="ARBA" id="ARBA00023146"/>
    </source>
</evidence>
<sequence>MADPHPPVTRQNLPSENTNLSKSQLEKRARAAEKQNKAAEKAAKQQGIAVQHLAAAAAEVEVDFAQDFYALPCQSQSRPCTDFLIVISCWRNSPFELVCIPLALLFVTPEQVSRQMVKWMASLSEEDVILVEGMVHKTPAKLVKSTSVYDVEVHVSQLHLISGVDGHPVFTIDSANCPDPEFAIADTRFNIVLLDTRLNSRTTTNQAFFKLKSAIGNLFRECLSSHGFIEIHSPKLQSSVTEFGASFRVDYFKVTLTSLNRLSWQSKCVSQPILSVYTRLPSRIRQDAPHGVYGDGFGDGDRGALSRSCRDVGWAVHQHFPGPARDRGDRGCPEGTLKLTLREALDLLVEVGVPREELYDIDAANEKRLGRIVKAKHDIDYFIINMFPLELRPFYTMPDPKDPIHSNSDDFFMRGEEILSEGQHIHEAPFLTERM</sequence>
<dbReference type="Gene3D" id="2.40.50.140">
    <property type="entry name" value="Nucleic acid-binding proteins"/>
    <property type="match status" value="1"/>
</dbReference>
<evidence type="ECO:0000256" key="3">
    <source>
        <dbReference type="ARBA" id="ARBA00022741"/>
    </source>
</evidence>
<keyword evidence="4" id="KW-0067">ATP-binding</keyword>
<proteinExistence type="predicted"/>
<evidence type="ECO:0000313" key="9">
    <source>
        <dbReference type="Proteomes" id="UP000054988"/>
    </source>
</evidence>
<dbReference type="Gene3D" id="3.30.930.10">
    <property type="entry name" value="Bira Bifunctional Protein, Domain 2"/>
    <property type="match status" value="2"/>
</dbReference>
<dbReference type="InterPro" id="IPR012340">
    <property type="entry name" value="NA-bd_OB-fold"/>
</dbReference>
<organism evidence="8 9">
    <name type="scientific">Moniliophthora roreri</name>
    <name type="common">Frosty pod rot fungus</name>
    <name type="synonym">Monilia roreri</name>
    <dbReference type="NCBI Taxonomy" id="221103"/>
    <lineage>
        <taxon>Eukaryota</taxon>
        <taxon>Fungi</taxon>
        <taxon>Dikarya</taxon>
        <taxon>Basidiomycota</taxon>
        <taxon>Agaricomycotina</taxon>
        <taxon>Agaricomycetes</taxon>
        <taxon>Agaricomycetidae</taxon>
        <taxon>Agaricales</taxon>
        <taxon>Marasmiineae</taxon>
        <taxon>Marasmiaceae</taxon>
        <taxon>Moniliophthora</taxon>
    </lineage>
</organism>
<feature type="domain" description="Aminoacyl-tRNA synthetase class II (D/K/N)" evidence="7">
    <location>
        <begin position="198"/>
        <end position="249"/>
    </location>
</feature>
<evidence type="ECO:0000256" key="2">
    <source>
        <dbReference type="ARBA" id="ARBA00022598"/>
    </source>
</evidence>
<feature type="compositionally biased region" description="Polar residues" evidence="6">
    <location>
        <begin position="9"/>
        <end position="23"/>
    </location>
</feature>
<keyword evidence="5" id="KW-0030">Aminoacyl-tRNA synthetase</keyword>
<dbReference type="PANTHER" id="PTHR43450:SF1">
    <property type="entry name" value="ASPARTATE--TRNA LIGASE, CYTOPLASMIC"/>
    <property type="match status" value="1"/>
</dbReference>
<keyword evidence="1" id="KW-0963">Cytoplasm</keyword>
<dbReference type="GO" id="GO:0003723">
    <property type="term" value="F:RNA binding"/>
    <property type="evidence" value="ECO:0007669"/>
    <property type="project" value="TreeGrafter"/>
</dbReference>
<feature type="compositionally biased region" description="Basic and acidic residues" evidence="6">
    <location>
        <begin position="24"/>
        <end position="38"/>
    </location>
</feature>
<dbReference type="SUPFAM" id="SSF55681">
    <property type="entry name" value="Class II aaRS and biotin synthetases"/>
    <property type="match status" value="2"/>
</dbReference>
<dbReference type="InterPro" id="IPR004523">
    <property type="entry name" value="Asp-tRNA_synthase_2"/>
</dbReference>
<dbReference type="GO" id="GO:0017101">
    <property type="term" value="C:aminoacyl-tRNA synthetase multienzyme complex"/>
    <property type="evidence" value="ECO:0007669"/>
    <property type="project" value="TreeGrafter"/>
</dbReference>
<dbReference type="GO" id="GO:0005829">
    <property type="term" value="C:cytosol"/>
    <property type="evidence" value="ECO:0007669"/>
    <property type="project" value="TreeGrafter"/>
</dbReference>
<comment type="caution">
    <text evidence="8">The sequence shown here is derived from an EMBL/GenBank/DDBJ whole genome shotgun (WGS) entry which is preliminary data.</text>
</comment>
<gene>
    <name evidence="8" type="ORF">WG66_10734</name>
</gene>